<comment type="caution">
    <text evidence="1">The sequence shown here is derived from an EMBL/GenBank/DDBJ whole genome shotgun (WGS) entry which is preliminary data.</text>
</comment>
<evidence type="ECO:0000313" key="2">
    <source>
        <dbReference type="Proteomes" id="UP001227268"/>
    </source>
</evidence>
<reference evidence="1" key="1">
    <citation type="submission" date="2023-04" db="EMBL/GenBank/DDBJ databases">
        <title>Draft Genome sequencing of Naganishia species isolated from polar environments using Oxford Nanopore Technology.</title>
        <authorList>
            <person name="Leo P."/>
            <person name="Venkateswaran K."/>
        </authorList>
    </citation>
    <scope>NUCLEOTIDE SEQUENCE</scope>
    <source>
        <strain evidence="1">MNA-CCFEE 5423</strain>
    </source>
</reference>
<dbReference type="Proteomes" id="UP001227268">
    <property type="component" value="Unassembled WGS sequence"/>
</dbReference>
<sequence length="1396" mass="149047">MPPRTKDWTITPLTIDALPTALGPSPSSKNTTVLTHTNRQSSAMPESATLPPMPTARNSSTNTHLPHGFTRSSLASTSAGQENGKGRTALGKGFAGLAESRTTVPLPNAGHSERQISNTYSEQGRSQGMNNIAEMGNVRKTVRRAQALGLIKTMPSSLASTSTISLPESMANSVLSSVTASRNGSFAEGASSESETVNRYKETNDSPISDNTSTPKASLYRARDASSASSLAARKVSPFRQFHGYDLNPEMHERAAAFRSASFGSSTSAADQMSMYDGGMVASTGWLITVVPPDSLFYALSPETTSDGPGLPSTSNENIGHASAPNPLSPIESVSDGLDKVLSAARLRKWRKGKLMPLVPDMKRMMKAVAREWNLPSDAGMEMFLSSGRKAAKGNRRNGQVAESGYSDGEADSDADEETGGLLGEETWRMVWAEYIAGAESKRTRVNGTSTQRLHPSRSISELSRRIPIRTARDHDLAQHQDTAATVGVLSGASPIPEASPTTTEPPSTGNTFGMASQISNGSLQEVIGQDQTEDLPQIVHVAENGQQDPNIASLAYHQGALTPESSQMFFPNLGHNNSYKNEQVLPAAHALLSPSPSSVFPGGSVSQQASPLSMRRPSDNGGSLQNMTQGRRVLGRIEFDFDSAAGGRGEWYAKWLKRKVEARYGSGECRTREEGDSAARGLRPLQLMDRQVVATESLTGDDASDAESQYEDHDDAGEEYAPLMDEDEDENEQYADEPGVDDVNPDPQQSPPEISNTAQDIPTTKRLTDDSAAHNGNAGEMADMEIDHLVANALTNAFPDGPDDFVQAFTAGHAIQNRDIGEATCGKIYNWKDIGSQQILDERVGFDQLGGAPSAESGSISDDTEEVRQMLASARGGQDDDQDTTQLVPTTQQGPQGLLASPIDLPSAPQNVAADDIMTGIHPNTFQAPPARVGEPIHGLGMGIQMEDQGKRGSALVISSQLDVLEQALRDLSPRDIRFSMYPGAPAPFLSEAMPPMNALLEPSPAMNNRALQRFSDSTEQSMTETSESVETPAAPEFLDTVDLRTPAPISEPAFQQTPEAHPLPRHPMYTPRSAPEGISPIPLSLETMTRMEYETQASSLPKKSPGWKPRRPARPPSPHLEQYTAPSPHLKLSDTPPPASITVIDTRSLGRSPDPPDAAMEARPRIPSAGSKGMNKLNKLFHRRVSEKADTIEASMNQGGGAADTLADFGISGKSPKTNDSFGRRLFKGLHVKSPSAVQEAFPTTPTPGTAITVISDPVVVSTTNRQAYQLSQLQEQQASPPSLMSPPAAAPQAAVSPGSTIAPRTGSAIPHSPSLDTLPSHQASPNRQPFPISPSLNTIMSSPASPSLSTAGGVRRKPVPRRQGDDYLPTSQSTHSVTSFVLEEAPKRVGKKA</sequence>
<gene>
    <name evidence="1" type="ORF">QFC21_007298</name>
</gene>
<dbReference type="EMBL" id="JASBWT010000060">
    <property type="protein sequence ID" value="KAJ9091178.1"/>
    <property type="molecule type" value="Genomic_DNA"/>
</dbReference>
<evidence type="ECO:0000313" key="1">
    <source>
        <dbReference type="EMBL" id="KAJ9091178.1"/>
    </source>
</evidence>
<keyword evidence="2" id="KW-1185">Reference proteome</keyword>
<accession>A0ACC2UVW1</accession>
<organism evidence="1 2">
    <name type="scientific">Naganishia friedmannii</name>
    <dbReference type="NCBI Taxonomy" id="89922"/>
    <lineage>
        <taxon>Eukaryota</taxon>
        <taxon>Fungi</taxon>
        <taxon>Dikarya</taxon>
        <taxon>Basidiomycota</taxon>
        <taxon>Agaricomycotina</taxon>
        <taxon>Tremellomycetes</taxon>
        <taxon>Filobasidiales</taxon>
        <taxon>Filobasidiaceae</taxon>
        <taxon>Naganishia</taxon>
    </lineage>
</organism>
<proteinExistence type="predicted"/>
<name>A0ACC2UVW1_9TREE</name>
<protein>
    <submittedName>
        <fullName evidence="1">Uncharacterized protein</fullName>
    </submittedName>
</protein>